<gene>
    <name evidence="2" type="ORF">BaRGS_00028195</name>
</gene>
<dbReference type="EMBL" id="JACVVK020000279">
    <property type="protein sequence ID" value="KAK7480533.1"/>
    <property type="molecule type" value="Genomic_DNA"/>
</dbReference>
<name>A0ABD0K0Q8_9CAEN</name>
<organism evidence="2 3">
    <name type="scientific">Batillaria attramentaria</name>
    <dbReference type="NCBI Taxonomy" id="370345"/>
    <lineage>
        <taxon>Eukaryota</taxon>
        <taxon>Metazoa</taxon>
        <taxon>Spiralia</taxon>
        <taxon>Lophotrochozoa</taxon>
        <taxon>Mollusca</taxon>
        <taxon>Gastropoda</taxon>
        <taxon>Caenogastropoda</taxon>
        <taxon>Sorbeoconcha</taxon>
        <taxon>Cerithioidea</taxon>
        <taxon>Batillariidae</taxon>
        <taxon>Batillaria</taxon>
    </lineage>
</organism>
<dbReference type="AlphaFoldDB" id="A0ABD0K0Q8"/>
<keyword evidence="1" id="KW-1133">Transmembrane helix</keyword>
<evidence type="ECO:0000256" key="1">
    <source>
        <dbReference type="SAM" id="Phobius"/>
    </source>
</evidence>
<evidence type="ECO:0000313" key="2">
    <source>
        <dbReference type="EMBL" id="KAK7480533.1"/>
    </source>
</evidence>
<dbReference type="Proteomes" id="UP001519460">
    <property type="component" value="Unassembled WGS sequence"/>
</dbReference>
<protein>
    <submittedName>
        <fullName evidence="2">Uncharacterized protein</fullName>
    </submittedName>
</protein>
<keyword evidence="1" id="KW-0812">Transmembrane</keyword>
<keyword evidence="1" id="KW-0472">Membrane</keyword>
<evidence type="ECO:0000313" key="3">
    <source>
        <dbReference type="Proteomes" id="UP001519460"/>
    </source>
</evidence>
<keyword evidence="3" id="KW-1185">Reference proteome</keyword>
<comment type="caution">
    <text evidence="2">The sequence shown here is derived from an EMBL/GenBank/DDBJ whole genome shotgun (WGS) entry which is preliminary data.</text>
</comment>
<proteinExistence type="predicted"/>
<feature type="transmembrane region" description="Helical" evidence="1">
    <location>
        <begin position="58"/>
        <end position="81"/>
    </location>
</feature>
<feature type="non-terminal residue" evidence="2">
    <location>
        <position position="1"/>
    </location>
</feature>
<sequence length="86" mass="9516">NDEGDATRNAWSTSDVDDSFHFLMERRFSNSKPLSEDFLMGHWHQAGRGSLGGSVSPALLFTLSAIGVDLVLRTVTLAYWWNGNGK</sequence>
<accession>A0ABD0K0Q8</accession>
<reference evidence="2 3" key="1">
    <citation type="journal article" date="2023" name="Sci. Data">
        <title>Genome assembly of the Korean intertidal mud-creeper Batillaria attramentaria.</title>
        <authorList>
            <person name="Patra A.K."/>
            <person name="Ho P.T."/>
            <person name="Jun S."/>
            <person name="Lee S.J."/>
            <person name="Kim Y."/>
            <person name="Won Y.J."/>
        </authorList>
    </citation>
    <scope>NUCLEOTIDE SEQUENCE [LARGE SCALE GENOMIC DNA]</scope>
    <source>
        <strain evidence="2">Wonlab-2016</strain>
    </source>
</reference>